<dbReference type="PANTHER" id="PTHR32309:SF31">
    <property type="entry name" value="CAPSULAR EXOPOLYSACCHARIDE FAMILY"/>
    <property type="match status" value="1"/>
</dbReference>
<evidence type="ECO:0000256" key="8">
    <source>
        <dbReference type="SAM" id="Phobius"/>
    </source>
</evidence>
<keyword evidence="11" id="KW-1185">Reference proteome</keyword>
<gene>
    <name evidence="10" type="ORF">E0H58_18225</name>
</gene>
<keyword evidence="6 8" id="KW-0472">Membrane</keyword>
<accession>A0ABY2A5M5</accession>
<dbReference type="InterPro" id="IPR050445">
    <property type="entry name" value="Bact_polysacc_biosynth/exp"/>
</dbReference>
<proteinExistence type="inferred from homology"/>
<dbReference type="PANTHER" id="PTHR32309">
    <property type="entry name" value="TYROSINE-PROTEIN KINASE"/>
    <property type="match status" value="1"/>
</dbReference>
<feature type="transmembrane region" description="Helical" evidence="8">
    <location>
        <begin position="20"/>
        <end position="39"/>
    </location>
</feature>
<evidence type="ECO:0000313" key="11">
    <source>
        <dbReference type="Proteomes" id="UP000292385"/>
    </source>
</evidence>
<evidence type="ECO:0000256" key="5">
    <source>
        <dbReference type="ARBA" id="ARBA00022989"/>
    </source>
</evidence>
<protein>
    <recommendedName>
        <fullName evidence="9">Polysaccharide chain length determinant N-terminal domain-containing protein</fullName>
    </recommendedName>
</protein>
<feature type="region of interest" description="Disordered" evidence="7">
    <location>
        <begin position="373"/>
        <end position="406"/>
    </location>
</feature>
<dbReference type="Proteomes" id="UP000292385">
    <property type="component" value="Unassembled WGS sequence"/>
</dbReference>
<feature type="domain" description="Polysaccharide chain length determinant N-terminal" evidence="9">
    <location>
        <begin position="5"/>
        <end position="81"/>
    </location>
</feature>
<organism evidence="10 11">
    <name type="scientific">Kribbella speibonae</name>
    <dbReference type="NCBI Taxonomy" id="1572660"/>
    <lineage>
        <taxon>Bacteria</taxon>
        <taxon>Bacillati</taxon>
        <taxon>Actinomycetota</taxon>
        <taxon>Actinomycetes</taxon>
        <taxon>Propionibacteriales</taxon>
        <taxon>Kribbellaceae</taxon>
        <taxon>Kribbella</taxon>
    </lineage>
</organism>
<evidence type="ECO:0000259" key="9">
    <source>
        <dbReference type="Pfam" id="PF02706"/>
    </source>
</evidence>
<dbReference type="EMBL" id="SJJY01000003">
    <property type="protein sequence ID" value="TCC23696.1"/>
    <property type="molecule type" value="Genomic_DNA"/>
</dbReference>
<sequence length="406" mass="42344">MSAQQLDVKKSWRAIRRHRLIVASVAALGLLGGIAYGLIVPAMHTATSLVVLPPPPATEAEKSAASGAQSIDTQVFIAESEPVLKSAGQNLDPTLTTEQVRGRVKVTAVTQDVIKIDAKGQTARQSMQLANAVAGIYLVYVTSDQNLPGDLGKKTGARVLEQATTARGGNILVHLGILGLLGALIGAAVGSVIVLAKARGDRRLRLRDEIADAVGLPVLASVSSYQATDVSDWAYLLEHYAPTAVEAWSLRKTLHHLGLDVRGGPPVTLTVLSFAGDDKALPLGPQLAALATSIGLPASIVVDSHQEPAGSSALTIHLVVVDRDAPHLDGSEHTTNTVIALSSGVVTAEELARLAVAAAASGREIDGLVVTDPDPTDRTIGRVSQSTRRSNSRLPTLLTGTARRTK</sequence>
<name>A0ABY2A5M5_9ACTN</name>
<dbReference type="InterPro" id="IPR003856">
    <property type="entry name" value="LPS_length_determ_N"/>
</dbReference>
<reference evidence="10 11" key="1">
    <citation type="submission" date="2019-02" db="EMBL/GenBank/DDBJ databases">
        <title>Kribbella capetownensis sp. nov. and Kribbella speibonae sp. nov., isolated from soil.</title>
        <authorList>
            <person name="Curtis S.M."/>
            <person name="Norton I."/>
            <person name="Everest G.J."/>
            <person name="Meyers P.R."/>
        </authorList>
    </citation>
    <scope>NUCLEOTIDE SEQUENCE [LARGE SCALE GENOMIC DNA]</scope>
    <source>
        <strain evidence="10 11">SK5</strain>
    </source>
</reference>
<evidence type="ECO:0000256" key="1">
    <source>
        <dbReference type="ARBA" id="ARBA00004651"/>
    </source>
</evidence>
<keyword evidence="5 8" id="KW-1133">Transmembrane helix</keyword>
<evidence type="ECO:0000256" key="2">
    <source>
        <dbReference type="ARBA" id="ARBA00006683"/>
    </source>
</evidence>
<evidence type="ECO:0000256" key="7">
    <source>
        <dbReference type="SAM" id="MobiDB-lite"/>
    </source>
</evidence>
<keyword evidence="4 8" id="KW-0812">Transmembrane</keyword>
<dbReference type="Pfam" id="PF02706">
    <property type="entry name" value="Wzz"/>
    <property type="match status" value="1"/>
</dbReference>
<comment type="subcellular location">
    <subcellularLocation>
        <location evidence="1">Cell membrane</location>
        <topology evidence="1">Multi-pass membrane protein</topology>
    </subcellularLocation>
</comment>
<feature type="transmembrane region" description="Helical" evidence="8">
    <location>
        <begin position="171"/>
        <end position="196"/>
    </location>
</feature>
<feature type="compositionally biased region" description="Polar residues" evidence="7">
    <location>
        <begin position="382"/>
        <end position="394"/>
    </location>
</feature>
<keyword evidence="3" id="KW-1003">Cell membrane</keyword>
<evidence type="ECO:0000256" key="3">
    <source>
        <dbReference type="ARBA" id="ARBA00022475"/>
    </source>
</evidence>
<evidence type="ECO:0000256" key="4">
    <source>
        <dbReference type="ARBA" id="ARBA00022692"/>
    </source>
</evidence>
<evidence type="ECO:0000313" key="10">
    <source>
        <dbReference type="EMBL" id="TCC23696.1"/>
    </source>
</evidence>
<comment type="caution">
    <text evidence="10">The sequence shown here is derived from an EMBL/GenBank/DDBJ whole genome shotgun (WGS) entry which is preliminary data.</text>
</comment>
<evidence type="ECO:0000256" key="6">
    <source>
        <dbReference type="ARBA" id="ARBA00023136"/>
    </source>
</evidence>
<comment type="similarity">
    <text evidence="2">Belongs to the CpsC/CapA family.</text>
</comment>